<dbReference type="AlphaFoldDB" id="A0A0D2PA61"/>
<evidence type="ECO:0000313" key="3">
    <source>
        <dbReference type="Proteomes" id="UP000054270"/>
    </source>
</evidence>
<protein>
    <submittedName>
        <fullName evidence="2">Uncharacterized protein</fullName>
    </submittedName>
</protein>
<dbReference type="EMBL" id="KN817607">
    <property type="protein sequence ID" value="KJA17195.1"/>
    <property type="molecule type" value="Genomic_DNA"/>
</dbReference>
<proteinExistence type="predicted"/>
<gene>
    <name evidence="2" type="ORF">HYPSUDRAFT_206366</name>
</gene>
<feature type="region of interest" description="Disordered" evidence="1">
    <location>
        <begin position="79"/>
        <end position="106"/>
    </location>
</feature>
<accession>A0A0D2PA61</accession>
<evidence type="ECO:0000256" key="1">
    <source>
        <dbReference type="SAM" id="MobiDB-lite"/>
    </source>
</evidence>
<evidence type="ECO:0000313" key="2">
    <source>
        <dbReference type="EMBL" id="KJA17195.1"/>
    </source>
</evidence>
<reference evidence="3" key="1">
    <citation type="submission" date="2014-04" db="EMBL/GenBank/DDBJ databases">
        <title>Evolutionary Origins and Diversification of the Mycorrhizal Mutualists.</title>
        <authorList>
            <consortium name="DOE Joint Genome Institute"/>
            <consortium name="Mycorrhizal Genomics Consortium"/>
            <person name="Kohler A."/>
            <person name="Kuo A."/>
            <person name="Nagy L.G."/>
            <person name="Floudas D."/>
            <person name="Copeland A."/>
            <person name="Barry K.W."/>
            <person name="Cichocki N."/>
            <person name="Veneault-Fourrey C."/>
            <person name="LaButti K."/>
            <person name="Lindquist E.A."/>
            <person name="Lipzen A."/>
            <person name="Lundell T."/>
            <person name="Morin E."/>
            <person name="Murat C."/>
            <person name="Riley R."/>
            <person name="Ohm R."/>
            <person name="Sun H."/>
            <person name="Tunlid A."/>
            <person name="Henrissat B."/>
            <person name="Grigoriev I.V."/>
            <person name="Hibbett D.S."/>
            <person name="Martin F."/>
        </authorList>
    </citation>
    <scope>NUCLEOTIDE SEQUENCE [LARGE SCALE GENOMIC DNA]</scope>
    <source>
        <strain evidence="3">FD-334 SS-4</strain>
    </source>
</reference>
<organism evidence="2 3">
    <name type="scientific">Hypholoma sublateritium (strain FD-334 SS-4)</name>
    <dbReference type="NCBI Taxonomy" id="945553"/>
    <lineage>
        <taxon>Eukaryota</taxon>
        <taxon>Fungi</taxon>
        <taxon>Dikarya</taxon>
        <taxon>Basidiomycota</taxon>
        <taxon>Agaricomycotina</taxon>
        <taxon>Agaricomycetes</taxon>
        <taxon>Agaricomycetidae</taxon>
        <taxon>Agaricales</taxon>
        <taxon>Agaricineae</taxon>
        <taxon>Strophariaceae</taxon>
        <taxon>Hypholoma</taxon>
    </lineage>
</organism>
<keyword evidence="3" id="KW-1185">Reference proteome</keyword>
<feature type="compositionally biased region" description="Basic and acidic residues" evidence="1">
    <location>
        <begin position="83"/>
        <end position="95"/>
    </location>
</feature>
<sequence>MWIARRDRLDLSGLAAPSVQGSTRYCGSPGHHHFLHEFLFGLRAWGPRRGIRPTSTQNVSEAIRGVHLLSASREQLLTVPSPSHDDAERAGDARRARNCHPPHSAASWASRTCADDVLRDPCSNAVSFEIEIVAVAENVGAQARVTEARRVLILDHALGDVYTTRPKAKIAFIRVLSVLWLGAATLSSHSPPAVISASSTSSSAARAILQAPKALVWIAFYLGAYPRPSDSLPSFYPVLTPSFPPLVSFSPSLSFLPSPLSPPNLPTAIPKQYPHLHRLPFTLRSSTSRLFLQRFPSH</sequence>
<dbReference type="Proteomes" id="UP000054270">
    <property type="component" value="Unassembled WGS sequence"/>
</dbReference>
<name>A0A0D2PA61_HYPSF</name>